<evidence type="ECO:0000313" key="1">
    <source>
        <dbReference type="EMBL" id="KAJ9083759.1"/>
    </source>
</evidence>
<gene>
    <name evidence="1" type="ORF">DSO57_1031442</name>
</gene>
<evidence type="ECO:0000313" key="2">
    <source>
        <dbReference type="Proteomes" id="UP001165960"/>
    </source>
</evidence>
<dbReference type="Proteomes" id="UP001165960">
    <property type="component" value="Unassembled WGS sequence"/>
</dbReference>
<organism evidence="1 2">
    <name type="scientific">Entomophthora muscae</name>
    <dbReference type="NCBI Taxonomy" id="34485"/>
    <lineage>
        <taxon>Eukaryota</taxon>
        <taxon>Fungi</taxon>
        <taxon>Fungi incertae sedis</taxon>
        <taxon>Zoopagomycota</taxon>
        <taxon>Entomophthoromycotina</taxon>
        <taxon>Entomophthoromycetes</taxon>
        <taxon>Entomophthorales</taxon>
        <taxon>Entomophthoraceae</taxon>
        <taxon>Entomophthora</taxon>
    </lineage>
</organism>
<accession>A0ACC2UAD0</accession>
<keyword evidence="2" id="KW-1185">Reference proteome</keyword>
<reference evidence="1" key="1">
    <citation type="submission" date="2022-04" db="EMBL/GenBank/DDBJ databases">
        <title>Genome of the entomopathogenic fungus Entomophthora muscae.</title>
        <authorList>
            <person name="Elya C."/>
            <person name="Lovett B.R."/>
            <person name="Lee E."/>
            <person name="Macias A.M."/>
            <person name="Hajek A.E."/>
            <person name="De Bivort B.L."/>
            <person name="Kasson M.T."/>
            <person name="De Fine Licht H.H."/>
            <person name="Stajich J.E."/>
        </authorList>
    </citation>
    <scope>NUCLEOTIDE SEQUENCE</scope>
    <source>
        <strain evidence="1">Berkeley</strain>
    </source>
</reference>
<name>A0ACC2UAD0_9FUNG</name>
<comment type="caution">
    <text evidence="1">The sequence shown here is derived from an EMBL/GenBank/DDBJ whole genome shotgun (WGS) entry which is preliminary data.</text>
</comment>
<dbReference type="EMBL" id="QTSX02000936">
    <property type="protein sequence ID" value="KAJ9083759.1"/>
    <property type="molecule type" value="Genomic_DNA"/>
</dbReference>
<sequence length="569" mass="65974">MACLLCRQSKVKCDKRLPCENCAKLGVTCEYSRVLRFKFKSFDTYQNKASRIIPAAENRLLHRMTNTPNVFSPIAKVQIQNVDPREYLRVPSFLMDKSLLLPISPTLYLAQVQKTSEGTNNENARCPNKAVHALTQEDIAFTRHLPSVLHHGTMKNLAQCYFRCFNLHVPIIEPSVFFKYMEESNPSLPKQALIAVVCLSGACYYSREAAIKDFTRLLITRLWRLLSKIYCVPCIQTVQVFLIASQCQLSHQINSIAKNSWYFYAISCNMARMLGFFKKKPRLDLLHQEERIRTWMSIYVTGLAYNIGFGKHYSISYINTDIPLWTPKENATKTNLPLYREDKYIVNSLRNFIIFAAIVERLIVVKQHRVTSLKKDPCYERKAFLTKLNRIEMSIFSWYVILPVYLLSRDKINAISIPSSRNQFSCWLHFSMFYYILEINCLKLESPDWTKFSLQKIADCHGQIRASFPFKAFFELSPLEKCLVAAHFGVITISSARFKKAVYYGHVLKWAYAFQIVRFLRLLIKTDCPSEIIGIIKHDEKVILDLFQKGASRLSMIKTSLEVLKNSHE</sequence>
<proteinExistence type="predicted"/>
<protein>
    <submittedName>
        <fullName evidence="1">Uncharacterized protein</fullName>
    </submittedName>
</protein>